<organism evidence="1 2">
    <name type="scientific">Ficus carica</name>
    <name type="common">Common fig</name>
    <dbReference type="NCBI Taxonomy" id="3494"/>
    <lineage>
        <taxon>Eukaryota</taxon>
        <taxon>Viridiplantae</taxon>
        <taxon>Streptophyta</taxon>
        <taxon>Embryophyta</taxon>
        <taxon>Tracheophyta</taxon>
        <taxon>Spermatophyta</taxon>
        <taxon>Magnoliopsida</taxon>
        <taxon>eudicotyledons</taxon>
        <taxon>Gunneridae</taxon>
        <taxon>Pentapetalae</taxon>
        <taxon>rosids</taxon>
        <taxon>fabids</taxon>
        <taxon>Rosales</taxon>
        <taxon>Moraceae</taxon>
        <taxon>Ficeae</taxon>
        <taxon>Ficus</taxon>
    </lineage>
</organism>
<accession>A0AA88D100</accession>
<dbReference type="AlphaFoldDB" id="A0AA88D100"/>
<gene>
    <name evidence="1" type="ORF">TIFTF001_007562</name>
</gene>
<protein>
    <submittedName>
        <fullName evidence="1">Uncharacterized protein</fullName>
    </submittedName>
</protein>
<name>A0AA88D100_FICCA</name>
<dbReference type="Proteomes" id="UP001187192">
    <property type="component" value="Unassembled WGS sequence"/>
</dbReference>
<dbReference type="EMBL" id="BTGU01000008">
    <property type="protein sequence ID" value="GMN38321.1"/>
    <property type="molecule type" value="Genomic_DNA"/>
</dbReference>
<proteinExistence type="predicted"/>
<reference evidence="1" key="1">
    <citation type="submission" date="2023-07" db="EMBL/GenBank/DDBJ databases">
        <title>draft genome sequence of fig (Ficus carica).</title>
        <authorList>
            <person name="Takahashi T."/>
            <person name="Nishimura K."/>
        </authorList>
    </citation>
    <scope>NUCLEOTIDE SEQUENCE</scope>
</reference>
<keyword evidence="2" id="KW-1185">Reference proteome</keyword>
<sequence length="220" mass="24365">METKKARKPALLRSIGSLKVEVTIGSIGIPANKEGLHFGDHFRPSIQFEPLDAEAFELDGLELMFEVKGHAHKYLTSSLFRNAMFAVSLAVCKAGASVNKLDLFRVHSHPAANKLALQDMNECLEVLNTAIGNIGLTGKCVELYEMLKKFHLLDLKEENKDNEEDRRTRTTECILLVELIEKWGCSCIMATYNCGSYGETEDTVVADLSEGLSVVGNRES</sequence>
<evidence type="ECO:0000313" key="1">
    <source>
        <dbReference type="EMBL" id="GMN38321.1"/>
    </source>
</evidence>
<evidence type="ECO:0000313" key="2">
    <source>
        <dbReference type="Proteomes" id="UP001187192"/>
    </source>
</evidence>
<comment type="caution">
    <text evidence="1">The sequence shown here is derived from an EMBL/GenBank/DDBJ whole genome shotgun (WGS) entry which is preliminary data.</text>
</comment>